<reference evidence="8" key="1">
    <citation type="submission" date="2022-07" db="EMBL/GenBank/DDBJ databases">
        <title>Phylogenomic reconstructions and comparative analyses of Kickxellomycotina fungi.</title>
        <authorList>
            <person name="Reynolds N.K."/>
            <person name="Stajich J.E."/>
            <person name="Barry K."/>
            <person name="Grigoriev I.V."/>
            <person name="Crous P."/>
            <person name="Smith M.E."/>
        </authorList>
    </citation>
    <scope>NUCLEOTIDE SEQUENCE</scope>
    <source>
        <strain evidence="8">NRRL 1565</strain>
    </source>
</reference>
<proteinExistence type="predicted"/>
<feature type="domain" description="Major facilitator superfamily (MFS) profile" evidence="7">
    <location>
        <begin position="1"/>
        <end position="382"/>
    </location>
</feature>
<keyword evidence="2" id="KW-0813">Transport</keyword>
<dbReference type="EMBL" id="JANBUO010000527">
    <property type="protein sequence ID" value="KAJ2803426.1"/>
    <property type="molecule type" value="Genomic_DNA"/>
</dbReference>
<dbReference type="AlphaFoldDB" id="A0A9W8LUK4"/>
<dbReference type="Pfam" id="PF07690">
    <property type="entry name" value="MFS_1"/>
    <property type="match status" value="1"/>
</dbReference>
<dbReference type="InterPro" id="IPR011701">
    <property type="entry name" value="MFS"/>
</dbReference>
<dbReference type="OrthoDB" id="3936150at2759"/>
<keyword evidence="5 6" id="KW-0472">Membrane</keyword>
<feature type="transmembrane region" description="Helical" evidence="6">
    <location>
        <begin position="20"/>
        <end position="38"/>
    </location>
</feature>
<dbReference type="PROSITE" id="PS50850">
    <property type="entry name" value="MFS"/>
    <property type="match status" value="1"/>
</dbReference>
<feature type="transmembrane region" description="Helical" evidence="6">
    <location>
        <begin position="81"/>
        <end position="100"/>
    </location>
</feature>
<evidence type="ECO:0000256" key="3">
    <source>
        <dbReference type="ARBA" id="ARBA00022692"/>
    </source>
</evidence>
<sequence length="390" mass="42302">MAVFPLLWSNLADYIGRKPVYALSMLIFICGSIGCALSQSLPALIASRIVQSAGASAVQGAGAGTISDIYPRERRGTALGLYYLGPLLGPCLGPLIGGYIGEGAGWRWVFWVLTIWGGIMLLFAVFVLPETHRRIVAKKHAIQQINIPPLLGLKDNNPLQDIATVRYPVIALAMLHFAMLFGTYFTNATAQPLAYESIYGLSQGMSGLCFLSSGVGCVVGSTVGGRVTDLLIRRHHSALESQTSDKEQGCAIKVPAEVRLGAMWIGSTLFLCGVVICGWLLQYKLSLAGVLVTQFLIGSGMAFTFQSLGGYLIDVFPTRSARITGVQNFWRSAWAAVIVQLSPTMLENIGWGWTYTTMFFLTLASLLLMQLVVYRGETMRQRYGPGADPR</sequence>
<comment type="caution">
    <text evidence="8">The sequence shown here is derived from an EMBL/GenBank/DDBJ whole genome shotgun (WGS) entry which is preliminary data.</text>
</comment>
<evidence type="ECO:0000256" key="4">
    <source>
        <dbReference type="ARBA" id="ARBA00022989"/>
    </source>
</evidence>
<evidence type="ECO:0000259" key="7">
    <source>
        <dbReference type="PROSITE" id="PS50850"/>
    </source>
</evidence>
<protein>
    <submittedName>
        <fullName evidence="8">Dityrosine transporter 1</fullName>
    </submittedName>
</protein>
<feature type="transmembrane region" description="Helical" evidence="6">
    <location>
        <begin position="352"/>
        <end position="374"/>
    </location>
</feature>
<feature type="transmembrane region" description="Helical" evidence="6">
    <location>
        <begin position="262"/>
        <end position="281"/>
    </location>
</feature>
<dbReference type="PANTHER" id="PTHR23502">
    <property type="entry name" value="MAJOR FACILITATOR SUPERFAMILY"/>
    <property type="match status" value="1"/>
</dbReference>
<evidence type="ECO:0000313" key="8">
    <source>
        <dbReference type="EMBL" id="KAJ2803426.1"/>
    </source>
</evidence>
<comment type="subcellular location">
    <subcellularLocation>
        <location evidence="1">Membrane</location>
        <topology evidence="1">Multi-pass membrane protein</topology>
    </subcellularLocation>
</comment>
<dbReference type="GO" id="GO:0022857">
    <property type="term" value="F:transmembrane transporter activity"/>
    <property type="evidence" value="ECO:0007669"/>
    <property type="project" value="InterPro"/>
</dbReference>
<evidence type="ECO:0000256" key="2">
    <source>
        <dbReference type="ARBA" id="ARBA00022448"/>
    </source>
</evidence>
<keyword evidence="4 6" id="KW-1133">Transmembrane helix</keyword>
<organism evidence="8 9">
    <name type="scientific">Coemansia guatemalensis</name>
    <dbReference type="NCBI Taxonomy" id="2761395"/>
    <lineage>
        <taxon>Eukaryota</taxon>
        <taxon>Fungi</taxon>
        <taxon>Fungi incertae sedis</taxon>
        <taxon>Zoopagomycota</taxon>
        <taxon>Kickxellomycotina</taxon>
        <taxon>Kickxellomycetes</taxon>
        <taxon>Kickxellales</taxon>
        <taxon>Kickxellaceae</taxon>
        <taxon>Coemansia</taxon>
    </lineage>
</organism>
<gene>
    <name evidence="8" type="primary">DTR1</name>
    <name evidence="8" type="ORF">H4R20_002895</name>
</gene>
<dbReference type="Gene3D" id="1.20.1250.20">
    <property type="entry name" value="MFS general substrate transporter like domains"/>
    <property type="match status" value="1"/>
</dbReference>
<feature type="transmembrane region" description="Helical" evidence="6">
    <location>
        <begin position="287"/>
        <end position="308"/>
    </location>
</feature>
<evidence type="ECO:0000313" key="9">
    <source>
        <dbReference type="Proteomes" id="UP001140094"/>
    </source>
</evidence>
<accession>A0A9W8LUK4</accession>
<evidence type="ECO:0000256" key="5">
    <source>
        <dbReference type="ARBA" id="ARBA00023136"/>
    </source>
</evidence>
<evidence type="ECO:0000256" key="6">
    <source>
        <dbReference type="SAM" id="Phobius"/>
    </source>
</evidence>
<dbReference type="GO" id="GO:0005886">
    <property type="term" value="C:plasma membrane"/>
    <property type="evidence" value="ECO:0007669"/>
    <property type="project" value="TreeGrafter"/>
</dbReference>
<keyword evidence="9" id="KW-1185">Reference proteome</keyword>
<dbReference type="InterPro" id="IPR020846">
    <property type="entry name" value="MFS_dom"/>
</dbReference>
<dbReference type="PANTHER" id="PTHR23502:SF51">
    <property type="entry name" value="QUINIDINE RESISTANCE PROTEIN 1-RELATED"/>
    <property type="match status" value="1"/>
</dbReference>
<keyword evidence="3 6" id="KW-0812">Transmembrane</keyword>
<dbReference type="Proteomes" id="UP001140094">
    <property type="component" value="Unassembled WGS sequence"/>
</dbReference>
<feature type="transmembrane region" description="Helical" evidence="6">
    <location>
        <begin position="167"/>
        <end position="185"/>
    </location>
</feature>
<name>A0A9W8LUK4_9FUNG</name>
<dbReference type="InterPro" id="IPR036259">
    <property type="entry name" value="MFS_trans_sf"/>
</dbReference>
<dbReference type="SUPFAM" id="SSF103473">
    <property type="entry name" value="MFS general substrate transporter"/>
    <property type="match status" value="1"/>
</dbReference>
<feature type="transmembrane region" description="Helical" evidence="6">
    <location>
        <begin position="106"/>
        <end position="128"/>
    </location>
</feature>
<evidence type="ECO:0000256" key="1">
    <source>
        <dbReference type="ARBA" id="ARBA00004141"/>
    </source>
</evidence>